<name>B4D208_9BACT</name>
<dbReference type="RefSeq" id="WP_006980271.1">
    <property type="nucleotide sequence ID" value="NZ_ABVL01000007.1"/>
</dbReference>
<evidence type="ECO:0000259" key="1">
    <source>
        <dbReference type="Pfam" id="PF00501"/>
    </source>
</evidence>
<gene>
    <name evidence="2" type="ORF">CfE428DRAFT_2946</name>
</gene>
<dbReference type="SUPFAM" id="SSF56801">
    <property type="entry name" value="Acetyl-CoA synthetase-like"/>
    <property type="match status" value="1"/>
</dbReference>
<feature type="domain" description="AMP-dependent synthetase/ligase" evidence="1">
    <location>
        <begin position="195"/>
        <end position="322"/>
    </location>
</feature>
<proteinExistence type="predicted"/>
<dbReference type="Proteomes" id="UP000005824">
    <property type="component" value="Unassembled WGS sequence"/>
</dbReference>
<dbReference type="InParanoid" id="B4D208"/>
<dbReference type="InterPro" id="IPR000873">
    <property type="entry name" value="AMP-dep_synth/lig_dom"/>
</dbReference>
<dbReference type="PANTHER" id="PTHR36932">
    <property type="entry name" value="CAPSULAR POLYSACCHARIDE BIOSYNTHESIS PROTEIN"/>
    <property type="match status" value="1"/>
</dbReference>
<dbReference type="STRING" id="497964.CfE428DRAFT_2946"/>
<dbReference type="Pfam" id="PF00501">
    <property type="entry name" value="AMP-binding"/>
    <property type="match status" value="1"/>
</dbReference>
<dbReference type="AlphaFoldDB" id="B4D208"/>
<evidence type="ECO:0000313" key="3">
    <source>
        <dbReference type="Proteomes" id="UP000005824"/>
    </source>
</evidence>
<dbReference type="EMBL" id="ABVL01000007">
    <property type="protein sequence ID" value="EDY19770.1"/>
    <property type="molecule type" value="Genomic_DNA"/>
</dbReference>
<dbReference type="InterPro" id="IPR053158">
    <property type="entry name" value="CapK_Type1_Caps_Biosynth"/>
</dbReference>
<accession>B4D208</accession>
<reference evidence="2 3" key="1">
    <citation type="journal article" date="2011" name="J. Bacteriol.">
        <title>Genome sequence of Chthoniobacter flavus Ellin428, an aerobic heterotrophic soil bacterium.</title>
        <authorList>
            <person name="Kant R."/>
            <person name="van Passel M.W."/>
            <person name="Palva A."/>
            <person name="Lucas S."/>
            <person name="Lapidus A."/>
            <person name="Glavina Del Rio T."/>
            <person name="Dalin E."/>
            <person name="Tice H."/>
            <person name="Bruce D."/>
            <person name="Goodwin L."/>
            <person name="Pitluck S."/>
            <person name="Larimer F.W."/>
            <person name="Land M.L."/>
            <person name="Hauser L."/>
            <person name="Sangwan P."/>
            <person name="de Vos W.M."/>
            <person name="Janssen P.H."/>
            <person name="Smidt H."/>
        </authorList>
    </citation>
    <scope>NUCLEOTIDE SEQUENCE [LARGE SCALE GENOMIC DNA]</scope>
    <source>
        <strain evidence="2 3">Ellin428</strain>
    </source>
</reference>
<comment type="caution">
    <text evidence="2">The sequence shown here is derived from an EMBL/GenBank/DDBJ whole genome shotgun (WGS) entry which is preliminary data.</text>
</comment>
<dbReference type="eggNOG" id="COG1541">
    <property type="taxonomic scope" value="Bacteria"/>
</dbReference>
<dbReference type="Gene3D" id="3.40.50.12780">
    <property type="entry name" value="N-terminal domain of ligase-like"/>
    <property type="match status" value="1"/>
</dbReference>
<dbReference type="PANTHER" id="PTHR36932:SF1">
    <property type="entry name" value="CAPSULAR POLYSACCHARIDE BIOSYNTHESIS PROTEIN"/>
    <property type="match status" value="1"/>
</dbReference>
<protein>
    <recommendedName>
        <fullName evidence="1">AMP-dependent synthetase/ligase domain-containing protein</fullName>
    </recommendedName>
</protein>
<organism evidence="2 3">
    <name type="scientific">Chthoniobacter flavus Ellin428</name>
    <dbReference type="NCBI Taxonomy" id="497964"/>
    <lineage>
        <taxon>Bacteria</taxon>
        <taxon>Pseudomonadati</taxon>
        <taxon>Verrucomicrobiota</taxon>
        <taxon>Spartobacteria</taxon>
        <taxon>Chthoniobacterales</taxon>
        <taxon>Chthoniobacteraceae</taxon>
        <taxon>Chthoniobacter</taxon>
    </lineage>
</organism>
<evidence type="ECO:0000313" key="2">
    <source>
        <dbReference type="EMBL" id="EDY19770.1"/>
    </source>
</evidence>
<sequence>MTFSSTDGSRGKPASPDFAFFPALGPAETQIVSLYRQLENSQWWSAGQLRQHQFAQAARLVAHARQHVPFYAETPRRLPSAAEGGIDENAWRSLPILTKQEVRAETARLRSRDPHFSTSVYSEWTTGSSGRPLEVFKTAVSDPLFRALKLRMLRWYGYDPKCKVCEIRRPFWNTDAPAYRMPCWEWPFGNMFPSAEQVSMSIFADTEAQVRFLETEAPGYLLTFPSNLRLILRALRRTGKRVPNLRLVRTMTERLDPDLRRECQEVLGVPLRDVYGATEVGFIAIQCPEHDHYHVQSELNLVEVLREDGTPCRPGETGRVVITPLHAFAMPLLRYELGDYAEVGELCPCGRGLPVLRQIYGRKQETLTLPSGERRFSVEMFMVFEDIRPVIQYQLIQKSLTVLELRMVTERPLEKAECDLIIQRLIRQVGAEFEIRLVFMESLPRHPGGKHMDFFSEVEGGEAVR</sequence>
<keyword evidence="3" id="KW-1185">Reference proteome</keyword>
<dbReference type="InterPro" id="IPR042099">
    <property type="entry name" value="ANL_N_sf"/>
</dbReference>